<dbReference type="InterPro" id="IPR043136">
    <property type="entry name" value="B30.2/SPRY_sf"/>
</dbReference>
<dbReference type="GO" id="GO:0008270">
    <property type="term" value="F:zinc ion binding"/>
    <property type="evidence" value="ECO:0007669"/>
    <property type="project" value="UniProtKB-KW"/>
</dbReference>
<dbReference type="GO" id="GO:0045087">
    <property type="term" value="P:innate immune response"/>
    <property type="evidence" value="ECO:0007669"/>
    <property type="project" value="UniProtKB-KW"/>
</dbReference>
<evidence type="ECO:0008006" key="13">
    <source>
        <dbReference type="Google" id="ProtNLM"/>
    </source>
</evidence>
<feature type="compositionally biased region" description="Pro residues" evidence="8">
    <location>
        <begin position="258"/>
        <end position="268"/>
    </location>
</feature>
<keyword evidence="3 6" id="KW-0863">Zinc-finger</keyword>
<dbReference type="Pfam" id="PF25600">
    <property type="entry name" value="TRIM_CC"/>
    <property type="match status" value="1"/>
</dbReference>
<dbReference type="Pfam" id="PF13765">
    <property type="entry name" value="PRY"/>
    <property type="match status" value="1"/>
</dbReference>
<dbReference type="InterPro" id="IPR058030">
    <property type="entry name" value="TRIM8/14/16/25/29/45/65_CC"/>
</dbReference>
<dbReference type="InterPro" id="IPR013083">
    <property type="entry name" value="Znf_RING/FYVE/PHD"/>
</dbReference>
<dbReference type="InterPro" id="IPR001841">
    <property type="entry name" value="Znf_RING"/>
</dbReference>
<dbReference type="AlphaFoldDB" id="A0AAQ5XMX4"/>
<dbReference type="PROSITE" id="PS00518">
    <property type="entry name" value="ZF_RING_1"/>
    <property type="match status" value="1"/>
</dbReference>
<feature type="domain" description="B30.2/SPRY" evidence="10">
    <location>
        <begin position="268"/>
        <end position="459"/>
    </location>
</feature>
<evidence type="ECO:0000256" key="5">
    <source>
        <dbReference type="ARBA" id="ARBA00022859"/>
    </source>
</evidence>
<dbReference type="PROSITE" id="PS50188">
    <property type="entry name" value="B302_SPRY"/>
    <property type="match status" value="1"/>
</dbReference>
<dbReference type="SMART" id="SM00449">
    <property type="entry name" value="SPRY"/>
    <property type="match status" value="1"/>
</dbReference>
<dbReference type="GeneTree" id="ENSGT01150000286922"/>
<dbReference type="Proteomes" id="UP001501940">
    <property type="component" value="Chromosome 24"/>
</dbReference>
<evidence type="ECO:0000313" key="11">
    <source>
        <dbReference type="Ensembl" id="ENSAOCP00000041904.1"/>
    </source>
</evidence>
<dbReference type="Pfam" id="PF00622">
    <property type="entry name" value="SPRY"/>
    <property type="match status" value="1"/>
</dbReference>
<proteinExistence type="predicted"/>
<organism evidence="11 12">
    <name type="scientific">Amphiprion ocellaris</name>
    <name type="common">Clown anemonefish</name>
    <dbReference type="NCBI Taxonomy" id="80972"/>
    <lineage>
        <taxon>Eukaryota</taxon>
        <taxon>Metazoa</taxon>
        <taxon>Chordata</taxon>
        <taxon>Craniata</taxon>
        <taxon>Vertebrata</taxon>
        <taxon>Euteleostomi</taxon>
        <taxon>Actinopterygii</taxon>
        <taxon>Neopterygii</taxon>
        <taxon>Teleostei</taxon>
        <taxon>Neoteleostei</taxon>
        <taxon>Acanthomorphata</taxon>
        <taxon>Ovalentaria</taxon>
        <taxon>Pomacentridae</taxon>
        <taxon>Amphiprion</taxon>
    </lineage>
</organism>
<feature type="region of interest" description="Disordered" evidence="8">
    <location>
        <begin position="252"/>
        <end position="274"/>
    </location>
</feature>
<dbReference type="InterPro" id="IPR003879">
    <property type="entry name" value="Butyrophylin_SPRY"/>
</dbReference>
<dbReference type="InterPro" id="IPR013320">
    <property type="entry name" value="ConA-like_dom_sf"/>
</dbReference>
<gene>
    <name evidence="11" type="primary">CCDC50</name>
</gene>
<reference evidence="11" key="3">
    <citation type="submission" date="2025-09" db="UniProtKB">
        <authorList>
            <consortium name="Ensembl"/>
        </authorList>
    </citation>
    <scope>IDENTIFICATION</scope>
</reference>
<dbReference type="InterPro" id="IPR001870">
    <property type="entry name" value="B30.2/SPRY"/>
</dbReference>
<evidence type="ECO:0000256" key="6">
    <source>
        <dbReference type="PROSITE-ProRule" id="PRU00175"/>
    </source>
</evidence>
<evidence type="ECO:0000256" key="2">
    <source>
        <dbReference type="ARBA" id="ARBA00022723"/>
    </source>
</evidence>
<keyword evidence="7" id="KW-0175">Coiled coil</keyword>
<reference evidence="11 12" key="1">
    <citation type="submission" date="2022-01" db="EMBL/GenBank/DDBJ databases">
        <title>A chromosome-scale genome assembly of the false clownfish, Amphiprion ocellaris.</title>
        <authorList>
            <person name="Ryu T."/>
        </authorList>
    </citation>
    <scope>NUCLEOTIDE SEQUENCE [LARGE SCALE GENOMIC DNA]</scope>
</reference>
<evidence type="ECO:0000256" key="4">
    <source>
        <dbReference type="ARBA" id="ARBA00022833"/>
    </source>
</evidence>
<evidence type="ECO:0000259" key="9">
    <source>
        <dbReference type="PROSITE" id="PS50089"/>
    </source>
</evidence>
<dbReference type="SMART" id="SM00589">
    <property type="entry name" value="PRY"/>
    <property type="match status" value="1"/>
</dbReference>
<evidence type="ECO:0000313" key="12">
    <source>
        <dbReference type="Proteomes" id="UP001501940"/>
    </source>
</evidence>
<dbReference type="InterPro" id="IPR017907">
    <property type="entry name" value="Znf_RING_CS"/>
</dbReference>
<keyword evidence="12" id="KW-1185">Reference proteome</keyword>
<name>A0AAQ5XMX4_AMPOC</name>
<keyword evidence="5" id="KW-0391">Immunity</keyword>
<evidence type="ECO:0000256" key="8">
    <source>
        <dbReference type="SAM" id="MobiDB-lite"/>
    </source>
</evidence>
<evidence type="ECO:0000256" key="7">
    <source>
        <dbReference type="SAM" id="Coils"/>
    </source>
</evidence>
<dbReference type="PROSITE" id="PS50089">
    <property type="entry name" value="ZF_RING_2"/>
    <property type="match status" value="1"/>
</dbReference>
<dbReference type="PANTHER" id="PTHR25465:SF5">
    <property type="entry name" value="E3 UBIQUITIN_ISG15 LIGASE TRIM25-RELATED"/>
    <property type="match status" value="1"/>
</dbReference>
<dbReference type="InterPro" id="IPR006574">
    <property type="entry name" value="PRY"/>
</dbReference>
<evidence type="ECO:0000259" key="10">
    <source>
        <dbReference type="PROSITE" id="PS50188"/>
    </source>
</evidence>
<feature type="domain" description="RING-type" evidence="9">
    <location>
        <begin position="9"/>
        <end position="41"/>
    </location>
</feature>
<dbReference type="InterPro" id="IPR003877">
    <property type="entry name" value="SPRY_dom"/>
</dbReference>
<sequence>RREHGSDPVALSCGHSYCMKCIETHWDGEDLKTTYSCPQCRKTFTQRPVLDKNVLLAELVEELKKTGLQAAAADHCYAGDEDVSCDKHLQPHYESPAFKKHQLVEIQDRQKDVKLLQQEMKDIRVSADKTVEDSKKMFSELIHLIQNRSSEVEQQIRSQQETEESRVKELQEKLEQEIRDLERKDAELKQISDLEDHTQFLHKYPSVSALSESKPSSSINIQRPLRHFEDVTAAVKELRGKLEDVLKDTWTNISPSDVLPPQPEPQPALEPEQEPTTRAGFLKYFQEITLDPNTAHTHLVLSDKNRRVTLKDYQNFHPDHPDRFTDWFQVLSRESLTGRCYWEVEWRGGGVYVAVTYKNVRRTRRSRECGFGLDDRSWSLYCDGSRYTFWYKNTKTPVSGRPSSRIGVYLDHGGGILSFYSVSQKMKLLHRVQTTFTEPLHAGLWLYNYGDAAKFIDLQ</sequence>
<dbReference type="Pfam" id="PF15227">
    <property type="entry name" value="zf-C3HC4_4"/>
    <property type="match status" value="1"/>
</dbReference>
<evidence type="ECO:0000256" key="3">
    <source>
        <dbReference type="ARBA" id="ARBA00022771"/>
    </source>
</evidence>
<accession>A0AAQ5XMX4</accession>
<dbReference type="Ensembl" id="ENSAOCT00000073313.1">
    <property type="protein sequence ID" value="ENSAOCP00000041904.1"/>
    <property type="gene ID" value="ENSAOCG00000011506.2"/>
</dbReference>
<dbReference type="SUPFAM" id="SSF49899">
    <property type="entry name" value="Concanavalin A-like lectins/glucanases"/>
    <property type="match status" value="1"/>
</dbReference>
<dbReference type="Gene3D" id="2.60.120.920">
    <property type="match status" value="1"/>
</dbReference>
<dbReference type="PANTHER" id="PTHR25465">
    <property type="entry name" value="B-BOX DOMAIN CONTAINING"/>
    <property type="match status" value="1"/>
</dbReference>
<keyword evidence="2" id="KW-0479">Metal-binding</keyword>
<protein>
    <recommendedName>
        <fullName evidence="13">B30.2/SPRY domain-containing protein</fullName>
    </recommendedName>
</protein>
<feature type="coiled-coil region" evidence="7">
    <location>
        <begin position="153"/>
        <end position="194"/>
    </location>
</feature>
<dbReference type="InterPro" id="IPR051051">
    <property type="entry name" value="E3_ubiq-ligase_TRIM/RNF"/>
</dbReference>
<evidence type="ECO:0000256" key="1">
    <source>
        <dbReference type="ARBA" id="ARBA00022588"/>
    </source>
</evidence>
<dbReference type="GO" id="GO:0005737">
    <property type="term" value="C:cytoplasm"/>
    <property type="evidence" value="ECO:0007669"/>
    <property type="project" value="UniProtKB-ARBA"/>
</dbReference>
<keyword evidence="1" id="KW-0399">Innate immunity</keyword>
<dbReference type="PRINTS" id="PR01407">
    <property type="entry name" value="BUTYPHLNCDUF"/>
</dbReference>
<keyword evidence="4" id="KW-0862">Zinc</keyword>
<dbReference type="SUPFAM" id="SSF57850">
    <property type="entry name" value="RING/U-box"/>
    <property type="match status" value="1"/>
</dbReference>
<dbReference type="CDD" id="cd16040">
    <property type="entry name" value="SPRY_PRY_SNTX"/>
    <property type="match status" value="1"/>
</dbReference>
<dbReference type="Gene3D" id="3.30.40.10">
    <property type="entry name" value="Zinc/RING finger domain, C3HC4 (zinc finger)"/>
    <property type="match status" value="1"/>
</dbReference>
<reference evidence="11" key="2">
    <citation type="submission" date="2025-08" db="UniProtKB">
        <authorList>
            <consortium name="Ensembl"/>
        </authorList>
    </citation>
    <scope>IDENTIFICATION</scope>
</reference>